<feature type="transmembrane region" description="Helical" evidence="1">
    <location>
        <begin position="39"/>
        <end position="65"/>
    </location>
</feature>
<proteinExistence type="predicted"/>
<comment type="caution">
    <text evidence="2">The sequence shown here is derived from an EMBL/GenBank/DDBJ whole genome shotgun (WGS) entry which is preliminary data.</text>
</comment>
<organism evidence="2 3">
    <name type="scientific">Candidatus Viridilinea halotolerans</name>
    <dbReference type="NCBI Taxonomy" id="2491704"/>
    <lineage>
        <taxon>Bacteria</taxon>
        <taxon>Bacillati</taxon>
        <taxon>Chloroflexota</taxon>
        <taxon>Chloroflexia</taxon>
        <taxon>Chloroflexales</taxon>
        <taxon>Chloroflexineae</taxon>
        <taxon>Oscillochloridaceae</taxon>
        <taxon>Candidatus Viridilinea</taxon>
    </lineage>
</organism>
<name>A0A426TQQ9_9CHLR</name>
<gene>
    <name evidence="2" type="ORF">EI684_22545</name>
</gene>
<accession>A0A426TQQ9</accession>
<sequence>MRDAPLRLLASPRLSTKETLMTTEPTIPVRTPGGNNGMIIGMLVVGLLVLGSGLAGAGFLAWQYFTQRPDTIPRLLAADTHVFAAVTPSLADLPQILRLRQAFPDDADPGAADEPLTNQLAEELGVNFEQDIAPWLGSEIAWAINNVNFDDLPNLDSIDRPDVDLQSEMILIFTSRDNNQAQAFLDKQRQHREGQGQQFAMSEVDGVRIYARQGGAAEALDAFALVRDYVIFAGSADTISAIVQRDPNGDATLEANANFQKVRDTLPAERLGYMVIANAPLLAAFDEGSADLPPTLARQRTDQRPIVAAMHGMGFAISAHADGLAFDAIASMERGRLSENSLALLTPFEYPIQAERVGRISADALAFSSFTIPPSFKDTVLQGIRDQPGGEQQLEEFEREMGFNLEDDLLSWFYGESHLALVPGSGAAAGVPLAGYFALKPEQLTLAENGMRNILQSLEIVGGLAGGFSFEDREAGGATWRAVEVMPEFYVGQTFSSEEFMLAVGEEAMGAAANPSQPISQNGSYQAATRQIPNPIGAMFYVNMPQTVDKFIEFDMADAEIRERLQPIRAIAASASPGFNEAGVARAQVFVVIAAE</sequence>
<keyword evidence="1" id="KW-0812">Transmembrane</keyword>
<dbReference type="Pfam" id="PF11832">
    <property type="entry name" value="DUF3352"/>
    <property type="match status" value="1"/>
</dbReference>
<keyword evidence="1" id="KW-0472">Membrane</keyword>
<dbReference type="Proteomes" id="UP000280307">
    <property type="component" value="Unassembled WGS sequence"/>
</dbReference>
<dbReference type="AlphaFoldDB" id="A0A426TQQ9"/>
<evidence type="ECO:0000313" key="2">
    <source>
        <dbReference type="EMBL" id="RRR65644.1"/>
    </source>
</evidence>
<evidence type="ECO:0000256" key="1">
    <source>
        <dbReference type="SAM" id="Phobius"/>
    </source>
</evidence>
<evidence type="ECO:0000313" key="3">
    <source>
        <dbReference type="Proteomes" id="UP000280307"/>
    </source>
</evidence>
<protein>
    <submittedName>
        <fullName evidence="2">DUF3352 domain-containing protein</fullName>
    </submittedName>
</protein>
<dbReference type="InterPro" id="IPR021787">
    <property type="entry name" value="DUF3352"/>
</dbReference>
<dbReference type="EMBL" id="RSAS01000927">
    <property type="protein sequence ID" value="RRR65644.1"/>
    <property type="molecule type" value="Genomic_DNA"/>
</dbReference>
<keyword evidence="1" id="KW-1133">Transmembrane helix</keyword>
<reference evidence="2 3" key="1">
    <citation type="submission" date="2018-12" db="EMBL/GenBank/DDBJ databases">
        <title>Genome Sequence of Candidatus Viridilinea halotolerans isolated from saline sulfide-rich spring.</title>
        <authorList>
            <person name="Grouzdev D.S."/>
            <person name="Burganskaya E.I."/>
            <person name="Krutkina M.S."/>
            <person name="Sukhacheva M.V."/>
            <person name="Gorlenko V.M."/>
        </authorList>
    </citation>
    <scope>NUCLEOTIDE SEQUENCE [LARGE SCALE GENOMIC DNA]</scope>
    <source>
        <strain evidence="2">Chok-6</strain>
    </source>
</reference>